<keyword evidence="3" id="KW-1185">Reference proteome</keyword>
<gene>
    <name evidence="2" type="ORF">NE237_021575</name>
</gene>
<dbReference type="PANTHER" id="PTHR15319:SF1">
    <property type="entry name" value="TATA BOX-BINDING PROTEIN-ASSOCIATED FACTOR RNA POLYMERASE I SUBUNIT C"/>
    <property type="match status" value="1"/>
</dbReference>
<dbReference type="GO" id="GO:0001164">
    <property type="term" value="F:RNA polymerase I core promoter sequence-specific DNA binding"/>
    <property type="evidence" value="ECO:0007669"/>
    <property type="project" value="TreeGrafter"/>
</dbReference>
<dbReference type="EMBL" id="JAMYWD010000009">
    <property type="protein sequence ID" value="KAJ4961665.1"/>
    <property type="molecule type" value="Genomic_DNA"/>
</dbReference>
<dbReference type="Proteomes" id="UP001141806">
    <property type="component" value="Unassembled WGS sequence"/>
</dbReference>
<proteinExistence type="predicted"/>
<name>A0A9Q0H9D5_9MAGN</name>
<dbReference type="GO" id="GO:0001650">
    <property type="term" value="C:fibrillar center"/>
    <property type="evidence" value="ECO:0007669"/>
    <property type="project" value="TreeGrafter"/>
</dbReference>
<comment type="caution">
    <text evidence="2">The sequence shown here is derived from an EMBL/GenBank/DDBJ whole genome shotgun (WGS) entry which is preliminary data.</text>
</comment>
<dbReference type="OrthoDB" id="2382881at2759"/>
<evidence type="ECO:0000256" key="1">
    <source>
        <dbReference type="SAM" id="MobiDB-lite"/>
    </source>
</evidence>
<evidence type="ECO:0000313" key="2">
    <source>
        <dbReference type="EMBL" id="KAJ4961665.1"/>
    </source>
</evidence>
<sequence length="850" mass="95446">MNFSEDWKSLWPIVHAFSPPLLLSGSSAKPLGPVLFIPSPKTLTILFSSPFLCRPNKGPESKSAQTGPLTPLRPNLSPLRSAIQTSKDTYIPSSSIVQSDADTTPLFNNNLQMLRCPDGESLLFFPTEENFDRIGFVVVSPKEPTWEVRLNAEGNIFTTPDGGWDLLSSSAAGDSVVVGFLFAYTMYTIHWFRIEFHSSIISACWSPHLAEESIVNLENGRLFLFDLGFCSGSSNFAEELKGTRISTSWEDFGGDLDSSEKVEWVSCGFAWHPRILIVANSKSVFLVDFIETFDMNNSRGTDRFAAFTMGGSGGFNFIMATKCWLLLFDIRKPLVPVLQWAHGLDNPVCQHNKYTWASESGSAILLGSFWSCEFRLFCYGPPLQAVDGSVASKFSKFCNSLYAWELPSELSLSGLQGYCGDCLLRENFWKTNFPAWIDLQQKKEIVLGFFILGKDLPALLPERDCVDGFTLIRLMSSGKLEIQMYHASFDSPSAKSDSVEGMSLQSENCLLYHSSNQKYKFPRKFKYLKLEYLLANLSNTGPWDGPTEVIPYNQDCNELSWDKFKVAGIDLKGSSLLNGRIFSVISLPTSVHEISLCRLWTGLPVDILRLGVSNQSKLLEALAEWKEVSPTLLDVSNLSQLPPFLFRKSLNHNNKSSHKVHPGDPVLGPLLPLPLLLTLHAMDKEKSCSYSEEEASVDILLTEISHQCNEIIKEANNMTLVGSHSEVNDSYAISLSSDRDEAWIRSQKLKQPKSFFSYRPQAFSNKKGSAMHCGQDEPVFEDEKFTTFVCKMHEKEFAPELNRCSKMHAFPNSDDKPTGLELFDELCPVELKFDRQFSKWQEGCKPYQDF</sequence>
<dbReference type="AlphaFoldDB" id="A0A9Q0H9D5"/>
<reference evidence="2" key="1">
    <citation type="journal article" date="2023" name="Plant J.">
        <title>The genome of the king protea, Protea cynaroides.</title>
        <authorList>
            <person name="Chang J."/>
            <person name="Duong T.A."/>
            <person name="Schoeman C."/>
            <person name="Ma X."/>
            <person name="Roodt D."/>
            <person name="Barker N."/>
            <person name="Li Z."/>
            <person name="Van de Peer Y."/>
            <person name="Mizrachi E."/>
        </authorList>
    </citation>
    <scope>NUCLEOTIDE SEQUENCE</scope>
    <source>
        <tissue evidence="2">Young leaves</tissue>
    </source>
</reference>
<dbReference type="PANTHER" id="PTHR15319">
    <property type="entry name" value="TATA BOX-BINDING PROTEIN ASSOCIATED FACTOR RNA POLYMERASE I SUBUNIT C"/>
    <property type="match status" value="1"/>
</dbReference>
<dbReference type="InterPro" id="IPR038801">
    <property type="entry name" value="TAF1C"/>
</dbReference>
<feature type="region of interest" description="Disordered" evidence="1">
    <location>
        <begin position="57"/>
        <end position="76"/>
    </location>
</feature>
<protein>
    <submittedName>
        <fullName evidence="2">Uncharacterized protein</fullName>
    </submittedName>
</protein>
<accession>A0A9Q0H9D5</accession>
<evidence type="ECO:0000313" key="3">
    <source>
        <dbReference type="Proteomes" id="UP001141806"/>
    </source>
</evidence>
<organism evidence="2 3">
    <name type="scientific">Protea cynaroides</name>
    <dbReference type="NCBI Taxonomy" id="273540"/>
    <lineage>
        <taxon>Eukaryota</taxon>
        <taxon>Viridiplantae</taxon>
        <taxon>Streptophyta</taxon>
        <taxon>Embryophyta</taxon>
        <taxon>Tracheophyta</taxon>
        <taxon>Spermatophyta</taxon>
        <taxon>Magnoliopsida</taxon>
        <taxon>Proteales</taxon>
        <taxon>Proteaceae</taxon>
        <taxon>Protea</taxon>
    </lineage>
</organism>